<reference evidence="2 3" key="1">
    <citation type="journal article" date="2016" name="BMC Genomics">
        <title>Comparative genomics reveals Cyclospora cayetanensis possesses coccidia-like metabolism and invasion components but unique surface antigens.</title>
        <authorList>
            <person name="Liu S."/>
            <person name="Wang L."/>
            <person name="Zheng H."/>
            <person name="Xu Z."/>
            <person name="Roellig D.M."/>
            <person name="Li N."/>
            <person name="Frace M.A."/>
            <person name="Tang K."/>
            <person name="Arrowood M.J."/>
            <person name="Moss D.M."/>
            <person name="Zhang L."/>
            <person name="Feng Y."/>
            <person name="Xiao L."/>
        </authorList>
    </citation>
    <scope>NUCLEOTIDE SEQUENCE [LARGE SCALE GENOMIC DNA]</scope>
    <source>
        <strain evidence="2 3">CHN_HEN01</strain>
    </source>
</reference>
<evidence type="ECO:0000313" key="2">
    <source>
        <dbReference type="EMBL" id="OEH79642.1"/>
    </source>
</evidence>
<dbReference type="Proteomes" id="UP000095192">
    <property type="component" value="Unassembled WGS sequence"/>
</dbReference>
<dbReference type="VEuPathDB" id="ToxoDB:cyc_04254"/>
<protein>
    <submittedName>
        <fullName evidence="2">Uncharacterized protein</fullName>
    </submittedName>
</protein>
<keyword evidence="3" id="KW-1185">Reference proteome</keyword>
<accession>A0A1D3D856</accession>
<evidence type="ECO:0000313" key="3">
    <source>
        <dbReference type="Proteomes" id="UP000095192"/>
    </source>
</evidence>
<feature type="region of interest" description="Disordered" evidence="1">
    <location>
        <begin position="177"/>
        <end position="198"/>
    </location>
</feature>
<dbReference type="AlphaFoldDB" id="A0A1D3D856"/>
<dbReference type="VEuPathDB" id="ToxoDB:LOC34620810"/>
<evidence type="ECO:0000256" key="1">
    <source>
        <dbReference type="SAM" id="MobiDB-lite"/>
    </source>
</evidence>
<sequence length="321" mass="34621">MTTSSPPSSALQSLPEALLTVAENNLNSTQPLFFGLSGAQLSRIAREVYVHLKACGKDAIAEQAQTLTEPALLAQAVQHVQEKVEQKQSAETQPRQRVARDSLQYLHQSSRPKTTANDPVAPSGLGSVSVESLATALHPHKGFFGGLPQNLLLSLQRVVSASIDAINGAMAASGCGNGLSPEAHQENSQGSSTELPPLYLTPAQQGRVQLTPHERVRRGSFSPPLNPAKAALLRAIQEDHCWQMHSETTVTVQPEAIQEMEIDRAEPLGGRGMRGAINKEGGRRTGAAEAWKACDKLSVLEAKKEYVRLARELEKQQQARL</sequence>
<organism evidence="2 3">
    <name type="scientific">Cyclospora cayetanensis</name>
    <dbReference type="NCBI Taxonomy" id="88456"/>
    <lineage>
        <taxon>Eukaryota</taxon>
        <taxon>Sar</taxon>
        <taxon>Alveolata</taxon>
        <taxon>Apicomplexa</taxon>
        <taxon>Conoidasida</taxon>
        <taxon>Coccidia</taxon>
        <taxon>Eucoccidiorida</taxon>
        <taxon>Eimeriorina</taxon>
        <taxon>Eimeriidae</taxon>
        <taxon>Cyclospora</taxon>
    </lineage>
</organism>
<proteinExistence type="predicted"/>
<gene>
    <name evidence="2" type="ORF">cyc_04254</name>
</gene>
<name>A0A1D3D856_9EIME</name>
<comment type="caution">
    <text evidence="2">The sequence shown here is derived from an EMBL/GenBank/DDBJ whole genome shotgun (WGS) entry which is preliminary data.</text>
</comment>
<dbReference type="InParanoid" id="A0A1D3D856"/>
<dbReference type="EMBL" id="JROU02000326">
    <property type="protein sequence ID" value="OEH79642.1"/>
    <property type="molecule type" value="Genomic_DNA"/>
</dbReference>